<feature type="domain" description="NAD(P)-binding" evidence="2">
    <location>
        <begin position="10"/>
        <end position="206"/>
    </location>
</feature>
<dbReference type="SUPFAM" id="SSF51735">
    <property type="entry name" value="NAD(P)-binding Rossmann-fold domains"/>
    <property type="match status" value="1"/>
</dbReference>
<dbReference type="InterPro" id="IPR036291">
    <property type="entry name" value="NAD(P)-bd_dom_sf"/>
</dbReference>
<dbReference type="PANTHER" id="PTHR43355">
    <property type="entry name" value="FLAVIN REDUCTASE (NADPH)"/>
    <property type="match status" value="1"/>
</dbReference>
<dbReference type="InterPro" id="IPR051606">
    <property type="entry name" value="Polyketide_Oxido-like"/>
</dbReference>
<reference evidence="3 4" key="1">
    <citation type="journal article" date="2018" name="Front. Microbiol.">
        <title>Genome-Wide Analysis of Corynespora cassiicola Leaf Fall Disease Putative Effectors.</title>
        <authorList>
            <person name="Lopez D."/>
            <person name="Ribeiro S."/>
            <person name="Label P."/>
            <person name="Fumanal B."/>
            <person name="Venisse J.S."/>
            <person name="Kohler A."/>
            <person name="de Oliveira R.R."/>
            <person name="Labutti K."/>
            <person name="Lipzen A."/>
            <person name="Lail K."/>
            <person name="Bauer D."/>
            <person name="Ohm R.A."/>
            <person name="Barry K.W."/>
            <person name="Spatafora J."/>
            <person name="Grigoriev I.V."/>
            <person name="Martin F.M."/>
            <person name="Pujade-Renaud V."/>
        </authorList>
    </citation>
    <scope>NUCLEOTIDE SEQUENCE [LARGE SCALE GENOMIC DNA]</scope>
    <source>
        <strain evidence="3 4">Philippines</strain>
    </source>
</reference>
<dbReference type="EMBL" id="KZ678140">
    <property type="protein sequence ID" value="PSN63160.1"/>
    <property type="molecule type" value="Genomic_DNA"/>
</dbReference>
<proteinExistence type="inferred from homology"/>
<dbReference type="GO" id="GO:0004074">
    <property type="term" value="F:biliverdin reductase [NAD(P)H] activity"/>
    <property type="evidence" value="ECO:0007669"/>
    <property type="project" value="TreeGrafter"/>
</dbReference>
<organism evidence="3 4">
    <name type="scientific">Corynespora cassiicola Philippines</name>
    <dbReference type="NCBI Taxonomy" id="1448308"/>
    <lineage>
        <taxon>Eukaryota</taxon>
        <taxon>Fungi</taxon>
        <taxon>Dikarya</taxon>
        <taxon>Ascomycota</taxon>
        <taxon>Pezizomycotina</taxon>
        <taxon>Dothideomycetes</taxon>
        <taxon>Pleosporomycetidae</taxon>
        <taxon>Pleosporales</taxon>
        <taxon>Corynesporascaceae</taxon>
        <taxon>Corynespora</taxon>
    </lineage>
</organism>
<protein>
    <submittedName>
        <fullName evidence="3">NAD(P)-binding protein</fullName>
    </submittedName>
</protein>
<accession>A0A2T2NCQ5</accession>
<dbReference type="AlphaFoldDB" id="A0A2T2NCQ5"/>
<dbReference type="Pfam" id="PF13460">
    <property type="entry name" value="NAD_binding_10"/>
    <property type="match status" value="1"/>
</dbReference>
<dbReference type="OrthoDB" id="10254221at2759"/>
<evidence type="ECO:0000256" key="1">
    <source>
        <dbReference type="ARBA" id="ARBA00038376"/>
    </source>
</evidence>
<sequence length="220" mass="24365">MSSRQILVFGGTSPTGLVYCNTALAAGHKLTLFVRNPSKIPEDISKNVSTVVGTLEDPAKIEEAVACGADVCVSFLGPNLKGQIKGQYPVAEGYKIILPLLSKYKYTRLLAISTPSYRVPEDKFSLLFRFMVWFIYLFVNSAYKEITTFSPLVTSVPVDELKWTLFRVPLLQDGEAKPVKAAYVGEGVKATFQRKGMAIWLLEEMDENKWVGKCPVLSDA</sequence>
<evidence type="ECO:0000313" key="4">
    <source>
        <dbReference type="Proteomes" id="UP000240883"/>
    </source>
</evidence>
<dbReference type="GO" id="GO:0042602">
    <property type="term" value="F:riboflavin reductase (NADPH) activity"/>
    <property type="evidence" value="ECO:0007669"/>
    <property type="project" value="TreeGrafter"/>
</dbReference>
<keyword evidence="4" id="KW-1185">Reference proteome</keyword>
<dbReference type="Proteomes" id="UP000240883">
    <property type="component" value="Unassembled WGS sequence"/>
</dbReference>
<evidence type="ECO:0000259" key="2">
    <source>
        <dbReference type="Pfam" id="PF13460"/>
    </source>
</evidence>
<name>A0A2T2NCQ5_CORCC</name>
<evidence type="ECO:0000313" key="3">
    <source>
        <dbReference type="EMBL" id="PSN63160.1"/>
    </source>
</evidence>
<dbReference type="STRING" id="1448308.A0A2T2NCQ5"/>
<dbReference type="Gene3D" id="3.40.50.720">
    <property type="entry name" value="NAD(P)-binding Rossmann-like Domain"/>
    <property type="match status" value="1"/>
</dbReference>
<dbReference type="InterPro" id="IPR016040">
    <property type="entry name" value="NAD(P)-bd_dom"/>
</dbReference>
<gene>
    <name evidence="3" type="ORF">BS50DRAFT_105395</name>
</gene>
<comment type="similarity">
    <text evidence="1">Belongs to the avfA family.</text>
</comment>
<dbReference type="PANTHER" id="PTHR43355:SF2">
    <property type="entry name" value="FLAVIN REDUCTASE (NADPH)"/>
    <property type="match status" value="1"/>
</dbReference>